<gene>
    <name evidence="2" type="ordered locus">GDI1734</name>
</gene>
<sequence>MEPAHHMPDVPPWGNPAGRGSGLRRRAACRRDKKPPLVASTGRDRRIESSLMTGSPDMMKRPPASFDRRRRSGRPLVLTLAGVLAMAGCRATAPDAAVRPMEQLPLALQAYLSIDTYFIAQGMVSGRLASGHLKQDQARDLVATTLYARHLAAENVLHPTEGGERRVQVAIQ</sequence>
<organism evidence="2 3">
    <name type="scientific">Gluconacetobacter diazotrophicus (strain ATCC 49037 / DSM 5601 / CCUG 37298 / CIP 103539 / LMG 7603 / PAl5)</name>
    <dbReference type="NCBI Taxonomy" id="272568"/>
    <lineage>
        <taxon>Bacteria</taxon>
        <taxon>Pseudomonadati</taxon>
        <taxon>Pseudomonadota</taxon>
        <taxon>Alphaproteobacteria</taxon>
        <taxon>Acetobacterales</taxon>
        <taxon>Acetobacteraceae</taxon>
        <taxon>Gluconacetobacter</taxon>
    </lineage>
</organism>
<dbReference type="AlphaFoldDB" id="A9HHT1"/>
<dbReference type="KEGG" id="gdi:GDI1734"/>
<dbReference type="EMBL" id="AM889285">
    <property type="protein sequence ID" value="CAP55677.1"/>
    <property type="molecule type" value="Genomic_DNA"/>
</dbReference>
<evidence type="ECO:0000313" key="3">
    <source>
        <dbReference type="Proteomes" id="UP000001176"/>
    </source>
</evidence>
<accession>A9HHT1</accession>
<proteinExistence type="predicted"/>
<evidence type="ECO:0000313" key="2">
    <source>
        <dbReference type="EMBL" id="CAP55677.1"/>
    </source>
</evidence>
<feature type="region of interest" description="Disordered" evidence="1">
    <location>
        <begin position="1"/>
        <end position="69"/>
    </location>
</feature>
<feature type="compositionally biased region" description="Basic residues" evidence="1">
    <location>
        <begin position="22"/>
        <end position="33"/>
    </location>
</feature>
<name>A9HHT1_GLUDA</name>
<evidence type="ECO:0000256" key="1">
    <source>
        <dbReference type="SAM" id="MobiDB-lite"/>
    </source>
</evidence>
<protein>
    <submittedName>
        <fullName evidence="2">Uncharacterized protein</fullName>
    </submittedName>
</protein>
<dbReference type="Proteomes" id="UP000001176">
    <property type="component" value="Chromosome"/>
</dbReference>
<keyword evidence="3" id="KW-1185">Reference proteome</keyword>
<reference evidence="2 3" key="1">
    <citation type="journal article" date="2009" name="BMC Genomics">
        <title>Complete genome sequence of the sugarcane nitrogen-fixing endophyte Gluconacetobacter diazotrophicus Pal5.</title>
        <authorList>
            <person name="Bertalan M."/>
            <person name="Albano R."/>
            <person name="Padua V."/>
            <person name="Rouws L."/>
            <person name="Rojas C."/>
            <person name="Hemerly A."/>
            <person name="Teixeira K."/>
            <person name="Schwab S."/>
            <person name="Araujo J."/>
            <person name="Oliveira A."/>
            <person name="Franca L."/>
            <person name="Magalhaes V."/>
            <person name="Alqueres S."/>
            <person name="Cardoso A."/>
            <person name="Almeida W."/>
            <person name="Loureiro M.M."/>
            <person name="Nogueira E."/>
            <person name="Cidade D."/>
            <person name="Oliveira D."/>
            <person name="Simao T."/>
            <person name="Macedo J."/>
            <person name="Valadao A."/>
            <person name="Dreschsel M."/>
            <person name="Freitas F."/>
            <person name="Vidal M."/>
            <person name="Guedes H."/>
            <person name="Rodrigues E."/>
            <person name="Meneses C."/>
            <person name="Brioso P."/>
            <person name="Pozzer L."/>
            <person name="Figueiredo D."/>
            <person name="Montano H."/>
            <person name="Junior J."/>
            <person name="Filho G."/>
            <person name="Flores V."/>
            <person name="Ferreira B."/>
            <person name="Branco A."/>
            <person name="Gonzalez P."/>
            <person name="Guillobel H."/>
            <person name="Lemos M."/>
            <person name="Seibel L."/>
            <person name="Macedo J."/>
            <person name="Alves-Ferreira M."/>
            <person name="Sachetto-Martins G."/>
            <person name="Coelho A."/>
            <person name="Santos E."/>
            <person name="Amaral G."/>
            <person name="Neves A."/>
            <person name="Pacheco A.B."/>
            <person name="Carvalho D."/>
            <person name="Lery L."/>
            <person name="Bisch P."/>
            <person name="Rossle S.C."/>
            <person name="Urmenyi T."/>
            <person name="Kruger W.V."/>
            <person name="Martins O."/>
            <person name="Baldani J.I."/>
            <person name="Ferreira P.C."/>
        </authorList>
    </citation>
    <scope>NUCLEOTIDE SEQUENCE [LARGE SCALE GENOMIC DNA]</scope>
    <source>
        <strain evidence="3">ATCC 49037 / DSM 5601 / CCUG 37298 / CIP 103539 / LMG 7603 / PAl5</strain>
    </source>
</reference>